<protein>
    <submittedName>
        <fullName evidence="1">Uncharacterized protein</fullName>
    </submittedName>
</protein>
<reference evidence="1 2" key="1">
    <citation type="submission" date="2022-08" db="EMBL/GenBank/DDBJ databases">
        <title>Genome Sequence of the sulphate-reducing bacterium, Pseudodesulfovibrio sp. SYK.</title>
        <authorList>
            <person name="Kondo R."/>
            <person name="Kataoka T."/>
        </authorList>
    </citation>
    <scope>NUCLEOTIDE SEQUENCE [LARGE SCALE GENOMIC DNA]</scope>
    <source>
        <strain evidence="1 2">SYK</strain>
    </source>
</reference>
<organism evidence="1 2">
    <name type="scientific">Pseudodesulfovibrio nedwellii</name>
    <dbReference type="NCBI Taxonomy" id="2973072"/>
    <lineage>
        <taxon>Bacteria</taxon>
        <taxon>Pseudomonadati</taxon>
        <taxon>Thermodesulfobacteriota</taxon>
        <taxon>Desulfovibrionia</taxon>
        <taxon>Desulfovibrionales</taxon>
        <taxon>Desulfovibrionaceae</taxon>
    </lineage>
</organism>
<gene>
    <name evidence="1" type="ORF">SYK_06330</name>
</gene>
<accession>A0ABN6S2T8</accession>
<dbReference type="Proteomes" id="UP001317742">
    <property type="component" value="Chromosome"/>
</dbReference>
<keyword evidence="2" id="KW-1185">Reference proteome</keyword>
<proteinExistence type="predicted"/>
<sequence>MRPQSKLPAPDVLQSLIKAYNLMGYDLGFIPKEEAKALKQAQAVVGSWQKTSEEVPITILTTQNGDKIGFVRFPPLDQGNDIPEPELISRIGRQIKLLRNKVRLVVGLSGWGWLGENEYLMKNPKTVPDLLLGSGRGSGLNGRVLADDRCIWVRSYDKGRSICEIQIYEWPDRKNSFAWTVSKNYNTSSIGLNDTYKDNPEVAAVLQ</sequence>
<evidence type="ECO:0000313" key="1">
    <source>
        <dbReference type="EMBL" id="BDQ36273.1"/>
    </source>
</evidence>
<name>A0ABN6S2T8_9BACT</name>
<dbReference type="EMBL" id="AP026709">
    <property type="protein sequence ID" value="BDQ36273.1"/>
    <property type="molecule type" value="Genomic_DNA"/>
</dbReference>
<evidence type="ECO:0000313" key="2">
    <source>
        <dbReference type="Proteomes" id="UP001317742"/>
    </source>
</evidence>